<keyword evidence="6" id="KW-0539">Nucleus</keyword>
<dbReference type="PANTHER" id="PTHR31072">
    <property type="entry name" value="TRANSCRIPTION FACTOR TCP4-RELATED"/>
    <property type="match status" value="1"/>
</dbReference>
<feature type="compositionally biased region" description="Polar residues" evidence="7">
    <location>
        <begin position="43"/>
        <end position="52"/>
    </location>
</feature>
<reference evidence="10" key="1">
    <citation type="journal article" date="2018" name="Front. Plant Sci.">
        <title>Patterning the Asteraceae Capitulum: Duplications and Differential Expression of the Flower Symmetry CYC2-Like Genes.</title>
        <authorList>
            <person name="Chen J."/>
            <person name="Shen C.Z."/>
            <person name="Guo Y.P."/>
            <person name="Rao G.Y."/>
        </authorList>
    </citation>
    <scope>NUCLEOTIDE SEQUENCE</scope>
</reference>
<protein>
    <submittedName>
        <fullName evidence="10">Cycloidea-like protein</fullName>
    </submittedName>
</protein>
<accession>A0A346D3G9</accession>
<evidence type="ECO:0000259" key="8">
    <source>
        <dbReference type="PROSITE" id="PS51369"/>
    </source>
</evidence>
<dbReference type="PANTHER" id="PTHR31072:SF224">
    <property type="entry name" value="TRANSCRIPTION FACTOR TCP1"/>
    <property type="match status" value="1"/>
</dbReference>
<feature type="domain" description="R" evidence="9">
    <location>
        <begin position="213"/>
        <end position="230"/>
    </location>
</feature>
<dbReference type="Pfam" id="PF03634">
    <property type="entry name" value="TCP"/>
    <property type="match status" value="1"/>
</dbReference>
<dbReference type="PROSITE" id="PS51370">
    <property type="entry name" value="R"/>
    <property type="match status" value="1"/>
</dbReference>
<evidence type="ECO:0000256" key="3">
    <source>
        <dbReference type="ARBA" id="ARBA00023015"/>
    </source>
</evidence>
<keyword evidence="2" id="KW-0217">Developmental protein</keyword>
<dbReference type="PROSITE" id="PS51369">
    <property type="entry name" value="TCP"/>
    <property type="match status" value="1"/>
</dbReference>
<organism evidence="10">
    <name type="scientific">Centaurea cyanus</name>
    <name type="common">Garden cornflower</name>
    <name type="synonym">Centaurea segetum</name>
    <dbReference type="NCBI Taxonomy" id="41522"/>
    <lineage>
        <taxon>Eukaryota</taxon>
        <taxon>Viridiplantae</taxon>
        <taxon>Streptophyta</taxon>
        <taxon>Embryophyta</taxon>
        <taxon>Tracheophyta</taxon>
        <taxon>Spermatophyta</taxon>
        <taxon>Magnoliopsida</taxon>
        <taxon>eudicotyledons</taxon>
        <taxon>Gunneridae</taxon>
        <taxon>Pentapetalae</taxon>
        <taxon>asterids</taxon>
        <taxon>campanulids</taxon>
        <taxon>Asterales</taxon>
        <taxon>Asteraceae</taxon>
        <taxon>Carduoideae</taxon>
        <taxon>Cardueae</taxon>
        <taxon>Centaureinae</taxon>
        <taxon>Centaurea</taxon>
    </lineage>
</organism>
<keyword evidence="3" id="KW-0805">Transcription regulation</keyword>
<sequence>MFSSNPFSQFASSFHAFPPSDHSFLDYQQDDLSINNHHPFLSGDSSSGSPPTAATEEFATCQQDAFEEPQQQYYCEDYNHLLVSPTKKNKIPKKDNHSKIHTAQGPRDRRVRLSIEVARKFFCLQDLLGFDKASKTLDWLFNKSKIEIEKLVTGKKHGSSSSTVTDVQSEVGVLEILNGGSYEQDKSQKKPPKCVQGKRKKMARKYKSGFPANQSRAEARARARERTQEKLRNRMLDDDSKKVLEADFYCPASPSSLTPPPPSFWSTAIESENDYNDRIAELITAQKTSMPPSMLYFYPHNLTVSNNSSSTSTSLPDFTVVQEHQGDNASM</sequence>
<proteinExistence type="predicted"/>
<feature type="region of interest" description="Disordered" evidence="7">
    <location>
        <begin position="36"/>
        <end position="56"/>
    </location>
</feature>
<comment type="subcellular location">
    <subcellularLocation>
        <location evidence="1">Nucleus</location>
    </subcellularLocation>
</comment>
<evidence type="ECO:0000256" key="5">
    <source>
        <dbReference type="ARBA" id="ARBA00023163"/>
    </source>
</evidence>
<feature type="region of interest" description="Disordered" evidence="7">
    <location>
        <begin position="88"/>
        <end position="107"/>
    </location>
</feature>
<dbReference type="GO" id="GO:0005634">
    <property type="term" value="C:nucleus"/>
    <property type="evidence" value="ECO:0007669"/>
    <property type="project" value="UniProtKB-SubCell"/>
</dbReference>
<dbReference type="GO" id="GO:2000032">
    <property type="term" value="P:regulation of secondary shoot formation"/>
    <property type="evidence" value="ECO:0007669"/>
    <property type="project" value="TreeGrafter"/>
</dbReference>
<name>A0A346D3G9_CENCY</name>
<evidence type="ECO:0000256" key="4">
    <source>
        <dbReference type="ARBA" id="ARBA00023125"/>
    </source>
</evidence>
<dbReference type="InterPro" id="IPR017887">
    <property type="entry name" value="TF_TCP_subgr"/>
</dbReference>
<evidence type="ECO:0000259" key="9">
    <source>
        <dbReference type="PROSITE" id="PS51370"/>
    </source>
</evidence>
<dbReference type="EMBL" id="MG593402">
    <property type="protein sequence ID" value="AXM04987.1"/>
    <property type="molecule type" value="Genomic_DNA"/>
</dbReference>
<dbReference type="AlphaFoldDB" id="A0A346D3G9"/>
<dbReference type="InterPro" id="IPR005333">
    <property type="entry name" value="Transcription_factor_TCP"/>
</dbReference>
<dbReference type="InterPro" id="IPR017888">
    <property type="entry name" value="CYC/TB1_R_domain"/>
</dbReference>
<keyword evidence="5" id="KW-0804">Transcription</keyword>
<evidence type="ECO:0000256" key="6">
    <source>
        <dbReference type="ARBA" id="ARBA00023242"/>
    </source>
</evidence>
<evidence type="ECO:0000256" key="1">
    <source>
        <dbReference type="ARBA" id="ARBA00004123"/>
    </source>
</evidence>
<dbReference type="GO" id="GO:0003700">
    <property type="term" value="F:DNA-binding transcription factor activity"/>
    <property type="evidence" value="ECO:0007669"/>
    <property type="project" value="InterPro"/>
</dbReference>
<evidence type="ECO:0000256" key="2">
    <source>
        <dbReference type="ARBA" id="ARBA00022473"/>
    </source>
</evidence>
<evidence type="ECO:0000256" key="7">
    <source>
        <dbReference type="SAM" id="MobiDB-lite"/>
    </source>
</evidence>
<evidence type="ECO:0000313" key="10">
    <source>
        <dbReference type="EMBL" id="AXM04987.1"/>
    </source>
</evidence>
<feature type="domain" description="TCP" evidence="8">
    <location>
        <begin position="93"/>
        <end position="151"/>
    </location>
</feature>
<keyword evidence="4" id="KW-0238">DNA-binding</keyword>
<dbReference type="GO" id="GO:0043565">
    <property type="term" value="F:sequence-specific DNA binding"/>
    <property type="evidence" value="ECO:0007669"/>
    <property type="project" value="TreeGrafter"/>
</dbReference>